<evidence type="ECO:0000259" key="1">
    <source>
        <dbReference type="Pfam" id="PF07883"/>
    </source>
</evidence>
<dbReference type="PANTHER" id="PTHR36440:SF1">
    <property type="entry name" value="PUTATIVE (AFU_ORTHOLOGUE AFUA_8G07350)-RELATED"/>
    <property type="match status" value="1"/>
</dbReference>
<accession>A0ABU0MCE4</accession>
<dbReference type="InterPro" id="IPR053146">
    <property type="entry name" value="QDO-like"/>
</dbReference>
<dbReference type="EMBL" id="JAUSWJ010000001">
    <property type="protein sequence ID" value="MDQ0518647.1"/>
    <property type="molecule type" value="Genomic_DNA"/>
</dbReference>
<feature type="domain" description="Cupin type-2" evidence="1">
    <location>
        <begin position="44"/>
        <end position="105"/>
    </location>
</feature>
<proteinExistence type="predicted"/>
<comment type="caution">
    <text evidence="2">The sequence shown here is derived from an EMBL/GenBank/DDBJ whole genome shotgun (WGS) entry which is preliminary data.</text>
</comment>
<dbReference type="Proteomes" id="UP001223743">
    <property type="component" value="Unassembled WGS sequence"/>
</dbReference>
<gene>
    <name evidence="2" type="ORF">QO015_004260</name>
</gene>
<name>A0ABU0MCE4_9HYPH</name>
<sequence>MSSIAHPRQPSPRQYFLNTSISILVSHRDSEDGVAVIDHHAPFGDSPPLHFHRNEDETFVILSGTVRFEVGGKIRVLTASEAIVVPKGVPHSFRVESVDGARFLTATRGPDFEGLVRMAARPADSDALPAPMTVTPEMAEALASLCAANGIDVVGPPLA</sequence>
<dbReference type="PANTHER" id="PTHR36440">
    <property type="entry name" value="PUTATIVE (AFU_ORTHOLOGUE AFUA_8G07350)-RELATED"/>
    <property type="match status" value="1"/>
</dbReference>
<dbReference type="Gene3D" id="2.60.120.10">
    <property type="entry name" value="Jelly Rolls"/>
    <property type="match status" value="1"/>
</dbReference>
<dbReference type="SUPFAM" id="SSF51182">
    <property type="entry name" value="RmlC-like cupins"/>
    <property type="match status" value="1"/>
</dbReference>
<dbReference type="Pfam" id="PF07883">
    <property type="entry name" value="Cupin_2"/>
    <property type="match status" value="1"/>
</dbReference>
<evidence type="ECO:0000313" key="2">
    <source>
        <dbReference type="EMBL" id="MDQ0518647.1"/>
    </source>
</evidence>
<dbReference type="InterPro" id="IPR013096">
    <property type="entry name" value="Cupin_2"/>
</dbReference>
<protein>
    <submittedName>
        <fullName evidence="2">Mannose-6-phosphate isomerase-like protein (Cupin superfamily)</fullName>
    </submittedName>
</protein>
<dbReference type="InterPro" id="IPR011051">
    <property type="entry name" value="RmlC_Cupin_sf"/>
</dbReference>
<reference evidence="2 3" key="1">
    <citation type="submission" date="2023-07" db="EMBL/GenBank/DDBJ databases">
        <title>Genomic Encyclopedia of Type Strains, Phase IV (KMG-IV): sequencing the most valuable type-strain genomes for metagenomic binning, comparative biology and taxonomic classification.</title>
        <authorList>
            <person name="Goeker M."/>
        </authorList>
    </citation>
    <scope>NUCLEOTIDE SEQUENCE [LARGE SCALE GENOMIC DNA]</scope>
    <source>
        <strain evidence="2 3">B1-1</strain>
    </source>
</reference>
<dbReference type="RefSeq" id="WP_266284275.1">
    <property type="nucleotide sequence ID" value="NZ_JAPKNF010000004.1"/>
</dbReference>
<keyword evidence="3" id="KW-1185">Reference proteome</keyword>
<evidence type="ECO:0000313" key="3">
    <source>
        <dbReference type="Proteomes" id="UP001223743"/>
    </source>
</evidence>
<organism evidence="2 3">
    <name type="scientific">Kaistia geumhonensis</name>
    <dbReference type="NCBI Taxonomy" id="410839"/>
    <lineage>
        <taxon>Bacteria</taxon>
        <taxon>Pseudomonadati</taxon>
        <taxon>Pseudomonadota</taxon>
        <taxon>Alphaproteobacteria</taxon>
        <taxon>Hyphomicrobiales</taxon>
        <taxon>Kaistiaceae</taxon>
        <taxon>Kaistia</taxon>
    </lineage>
</organism>
<dbReference type="InterPro" id="IPR014710">
    <property type="entry name" value="RmlC-like_jellyroll"/>
</dbReference>